<evidence type="ECO:0000313" key="15">
    <source>
        <dbReference type="EnsemblMetazoa" id="G21072.1:cds"/>
    </source>
</evidence>
<evidence type="ECO:0000256" key="5">
    <source>
        <dbReference type="ARBA" id="ARBA00022679"/>
    </source>
</evidence>
<keyword evidence="6" id="KW-0812">Transmembrane</keyword>
<evidence type="ECO:0000256" key="2">
    <source>
        <dbReference type="ARBA" id="ARBA00004906"/>
    </source>
</evidence>
<dbReference type="InterPro" id="IPR013083">
    <property type="entry name" value="Znf_RING/FYVE/PHD"/>
</dbReference>
<dbReference type="InterPro" id="IPR025654">
    <property type="entry name" value="PEX2/10"/>
</dbReference>
<evidence type="ECO:0000256" key="7">
    <source>
        <dbReference type="ARBA" id="ARBA00022723"/>
    </source>
</evidence>
<dbReference type="EnsemblMetazoa" id="G21072.1">
    <property type="protein sequence ID" value="G21072.1:cds"/>
    <property type="gene ID" value="G21072"/>
</dbReference>
<name>A0A8W8JVT9_MAGGI</name>
<evidence type="ECO:0000256" key="14">
    <source>
        <dbReference type="ARBA" id="ARBA00023140"/>
    </source>
</evidence>
<keyword evidence="13" id="KW-0472">Membrane</keyword>
<dbReference type="PANTHER" id="PTHR48178:SF1">
    <property type="entry name" value="PEROXISOME BIOGENESIS FACTOR 2"/>
    <property type="match status" value="1"/>
</dbReference>
<comment type="pathway">
    <text evidence="2">Protein modification; protein ubiquitination.</text>
</comment>
<evidence type="ECO:0000256" key="11">
    <source>
        <dbReference type="ARBA" id="ARBA00022927"/>
    </source>
</evidence>
<sequence length="125" mass="14375">MHDRNHRLSEITERRFGEDKISQHAKGSVILAFHPSAGEFSTSEEFFEATRLYRHEDTDIDGLRVMECAVYEDVPTNPQEIGCSHLFCYYCVQSNYKADPGFSCRRCRTSIPSVDTICPYRTVIS</sequence>
<comment type="similarity">
    <text evidence="3">Belongs to the pex2/pex10/pex12 family.</text>
</comment>
<keyword evidence="10" id="KW-0862">Zinc</keyword>
<evidence type="ECO:0000256" key="3">
    <source>
        <dbReference type="ARBA" id="ARBA00008704"/>
    </source>
</evidence>
<dbReference type="GO" id="GO:0008270">
    <property type="term" value="F:zinc ion binding"/>
    <property type="evidence" value="ECO:0007669"/>
    <property type="project" value="UniProtKB-KW"/>
</dbReference>
<keyword evidence="5" id="KW-0808">Transferase</keyword>
<protein>
    <recommendedName>
        <fullName evidence="17">RING-type domain-containing protein</fullName>
    </recommendedName>
</protein>
<evidence type="ECO:0000256" key="13">
    <source>
        <dbReference type="ARBA" id="ARBA00023136"/>
    </source>
</evidence>
<dbReference type="GO" id="GO:0005778">
    <property type="term" value="C:peroxisomal membrane"/>
    <property type="evidence" value="ECO:0007669"/>
    <property type="project" value="UniProtKB-SubCell"/>
</dbReference>
<dbReference type="GO" id="GO:0016558">
    <property type="term" value="P:protein import into peroxisome matrix"/>
    <property type="evidence" value="ECO:0007669"/>
    <property type="project" value="InterPro"/>
</dbReference>
<evidence type="ECO:0000256" key="8">
    <source>
        <dbReference type="ARBA" id="ARBA00022771"/>
    </source>
</evidence>
<evidence type="ECO:0000256" key="9">
    <source>
        <dbReference type="ARBA" id="ARBA00022786"/>
    </source>
</evidence>
<evidence type="ECO:0000313" key="16">
    <source>
        <dbReference type="Proteomes" id="UP000005408"/>
    </source>
</evidence>
<keyword evidence="11" id="KW-0653">Protein transport</keyword>
<accession>A0A8W8JVT9</accession>
<dbReference type="GO" id="GO:0016740">
    <property type="term" value="F:transferase activity"/>
    <property type="evidence" value="ECO:0007669"/>
    <property type="project" value="UniProtKB-KW"/>
</dbReference>
<dbReference type="Proteomes" id="UP000005408">
    <property type="component" value="Unassembled WGS sequence"/>
</dbReference>
<dbReference type="PROSITE" id="PS00518">
    <property type="entry name" value="ZF_RING_1"/>
    <property type="match status" value="1"/>
</dbReference>
<evidence type="ECO:0000256" key="10">
    <source>
        <dbReference type="ARBA" id="ARBA00022833"/>
    </source>
</evidence>
<proteinExistence type="inferred from homology"/>
<dbReference type="SUPFAM" id="SSF57850">
    <property type="entry name" value="RING/U-box"/>
    <property type="match status" value="1"/>
</dbReference>
<dbReference type="Gene3D" id="3.30.40.10">
    <property type="entry name" value="Zinc/RING finger domain, C3HC4 (zinc finger)"/>
    <property type="match status" value="1"/>
</dbReference>
<evidence type="ECO:0000256" key="1">
    <source>
        <dbReference type="ARBA" id="ARBA00004585"/>
    </source>
</evidence>
<evidence type="ECO:0000256" key="12">
    <source>
        <dbReference type="ARBA" id="ARBA00022989"/>
    </source>
</evidence>
<evidence type="ECO:0000256" key="6">
    <source>
        <dbReference type="ARBA" id="ARBA00022692"/>
    </source>
</evidence>
<dbReference type="AlphaFoldDB" id="A0A8W8JVT9"/>
<keyword evidence="9" id="KW-0833">Ubl conjugation pathway</keyword>
<dbReference type="PANTHER" id="PTHR48178">
    <property type="entry name" value="PEROXISOME BIOGENESIS FACTOR 2"/>
    <property type="match status" value="1"/>
</dbReference>
<keyword evidence="14" id="KW-0576">Peroxisome</keyword>
<evidence type="ECO:0000256" key="4">
    <source>
        <dbReference type="ARBA" id="ARBA00022448"/>
    </source>
</evidence>
<reference evidence="15" key="1">
    <citation type="submission" date="2022-08" db="UniProtKB">
        <authorList>
            <consortium name="EnsemblMetazoa"/>
        </authorList>
    </citation>
    <scope>IDENTIFICATION</scope>
    <source>
        <strain evidence="15">05x7-T-G4-1.051#20</strain>
    </source>
</reference>
<dbReference type="InterPro" id="IPR017907">
    <property type="entry name" value="Znf_RING_CS"/>
</dbReference>
<keyword evidence="4" id="KW-0813">Transport</keyword>
<evidence type="ECO:0008006" key="17">
    <source>
        <dbReference type="Google" id="ProtNLM"/>
    </source>
</evidence>
<organism evidence="15 16">
    <name type="scientific">Magallana gigas</name>
    <name type="common">Pacific oyster</name>
    <name type="synonym">Crassostrea gigas</name>
    <dbReference type="NCBI Taxonomy" id="29159"/>
    <lineage>
        <taxon>Eukaryota</taxon>
        <taxon>Metazoa</taxon>
        <taxon>Spiralia</taxon>
        <taxon>Lophotrochozoa</taxon>
        <taxon>Mollusca</taxon>
        <taxon>Bivalvia</taxon>
        <taxon>Autobranchia</taxon>
        <taxon>Pteriomorphia</taxon>
        <taxon>Ostreida</taxon>
        <taxon>Ostreoidea</taxon>
        <taxon>Ostreidae</taxon>
        <taxon>Magallana</taxon>
    </lineage>
</organism>
<keyword evidence="7" id="KW-0479">Metal-binding</keyword>
<keyword evidence="16" id="KW-1185">Reference proteome</keyword>
<keyword evidence="8" id="KW-0863">Zinc-finger</keyword>
<comment type="subcellular location">
    <subcellularLocation>
        <location evidence="1">Peroxisome membrane</location>
        <topology evidence="1">Multi-pass membrane protein</topology>
    </subcellularLocation>
</comment>
<keyword evidence="12" id="KW-1133">Transmembrane helix</keyword>